<reference evidence="3 5" key="4">
    <citation type="submission" date="2016-10" db="EMBL/GenBank/DDBJ databases">
        <authorList>
            <person name="de Groot N.N."/>
        </authorList>
    </citation>
    <scope>NUCLEOTIDE SEQUENCE [LARGE SCALE GENOMIC DNA]</scope>
    <source>
        <strain evidence="3 5">Nl13</strain>
    </source>
</reference>
<accession>Q2Y714</accession>
<reference evidence="2" key="1">
    <citation type="submission" date="2005-08" db="EMBL/GenBank/DDBJ databases">
        <title>Complete sequence of Chromosome 1 of Nitrosospira multiformis ATCC 25196.</title>
        <authorList>
            <consortium name="US DOE Joint Genome Institute"/>
            <person name="Copeland A."/>
            <person name="Lucas S."/>
            <person name="Lapidus A."/>
            <person name="Barry K."/>
            <person name="Detter J.C."/>
            <person name="Glavina T."/>
            <person name="Hammon N."/>
            <person name="Israni S."/>
            <person name="Pitluck S."/>
            <person name="Chain P."/>
            <person name="Malfatti S."/>
            <person name="Shin M."/>
            <person name="Vergez L."/>
            <person name="Schmutz J."/>
            <person name="Larimer F."/>
            <person name="Land M."/>
            <person name="Hauser L."/>
            <person name="Kyrpides N."/>
            <person name="Lykidis A."/>
            <person name="Richardson P."/>
        </authorList>
    </citation>
    <scope>NUCLEOTIDE SEQUENCE</scope>
    <source>
        <strain evidence="2">ATCC 25196</strain>
    </source>
</reference>
<dbReference type="EMBL" id="FNVK01000012">
    <property type="protein sequence ID" value="SEF86008.1"/>
    <property type="molecule type" value="Genomic_DNA"/>
</dbReference>
<dbReference type="KEGG" id="nmu:Nmul_A2164"/>
<name>Q2Y714_NITMU</name>
<evidence type="ECO:0000256" key="1">
    <source>
        <dbReference type="SAM" id="MobiDB-lite"/>
    </source>
</evidence>
<dbReference type="EMBL" id="CP000103">
    <property type="protein sequence ID" value="ABB75457.1"/>
    <property type="molecule type" value="Genomic_DNA"/>
</dbReference>
<dbReference type="Proteomes" id="UP000236751">
    <property type="component" value="Unassembled WGS sequence"/>
</dbReference>
<reference evidence="4" key="2">
    <citation type="submission" date="2005-08" db="EMBL/GenBank/DDBJ databases">
        <title>Complete sequence of chromosome 1 of Nitrosospira multiformis ATCC 25196.</title>
        <authorList>
            <person name="Copeland A."/>
            <person name="Lucas S."/>
            <person name="Lapidus A."/>
            <person name="Barry K."/>
            <person name="Detter J.C."/>
            <person name="Glavina T."/>
            <person name="Hammon N."/>
            <person name="Israni S."/>
            <person name="Pitluck S."/>
            <person name="Chain P."/>
            <person name="Malfatti S."/>
            <person name="Shin M."/>
            <person name="Vergez L."/>
            <person name="Schmutz J."/>
            <person name="Larimer F."/>
            <person name="Land M."/>
            <person name="Hauser L."/>
            <person name="Kyrpides N."/>
            <person name="Lykidis A."/>
            <person name="Richardson P."/>
        </authorList>
    </citation>
    <scope>NUCLEOTIDE SEQUENCE [LARGE SCALE GENOMIC DNA]</scope>
    <source>
        <strain evidence="4">ATCC 25196 / NCIMB 11849 / C 71</strain>
    </source>
</reference>
<evidence type="ECO:0000313" key="2">
    <source>
        <dbReference type="EMBL" id="ABB75457.1"/>
    </source>
</evidence>
<evidence type="ECO:0000313" key="5">
    <source>
        <dbReference type="Proteomes" id="UP000236751"/>
    </source>
</evidence>
<keyword evidence="4" id="KW-1185">Reference proteome</keyword>
<evidence type="ECO:0000313" key="3">
    <source>
        <dbReference type="EMBL" id="SEF86008.1"/>
    </source>
</evidence>
<reference evidence="2 4" key="3">
    <citation type="journal article" date="2008" name="Appl. Environ. Microbiol.">
        <title>Complete genome sequence of Nitrosospira multiformis, an ammonia-oxidizing bacterium from the soil environment.</title>
        <authorList>
            <person name="Norton J.M."/>
            <person name="Klotz M.G."/>
            <person name="Stein L.Y."/>
            <person name="Arp D.J."/>
            <person name="Bottomley P.J."/>
            <person name="Chain P.S."/>
            <person name="Hauser L.J."/>
            <person name="Land M.L."/>
            <person name="Larimer F.W."/>
            <person name="Shin M.W."/>
            <person name="Starkenburg S.R."/>
        </authorList>
    </citation>
    <scope>NUCLEOTIDE SEQUENCE [LARGE SCALE GENOMIC DNA]</scope>
    <source>
        <strain evidence="2">ATCC 25196</strain>
        <strain evidence="4">ATCC 25196 / NCIMB 11849 / C 71</strain>
    </source>
</reference>
<proteinExistence type="predicted"/>
<gene>
    <name evidence="2" type="ordered locus">Nmul_A2164</name>
    <name evidence="3" type="ORF">SAMN05216403_11213</name>
</gene>
<dbReference type="AlphaFoldDB" id="Q2Y714"/>
<organism evidence="2 4">
    <name type="scientific">Nitrosospira multiformis (strain ATCC 25196 / NCIMB 11849 / C 71)</name>
    <dbReference type="NCBI Taxonomy" id="323848"/>
    <lineage>
        <taxon>Bacteria</taxon>
        <taxon>Pseudomonadati</taxon>
        <taxon>Pseudomonadota</taxon>
        <taxon>Betaproteobacteria</taxon>
        <taxon>Nitrosomonadales</taxon>
        <taxon>Nitrosomonadaceae</taxon>
        <taxon>Nitrosospira</taxon>
    </lineage>
</organism>
<protein>
    <submittedName>
        <fullName evidence="2">Uncharacterized protein</fullName>
    </submittedName>
</protein>
<sequence>MNVGDRQVFVGSQEEPEGIPGISGIRLSDILLSLLLVFSFPGVGDAADLANAAAEKTDETAKTTEQAEDENRKKMQQMNDLKQRECDPLFPEQAKSLAKGYRETAKMIVEQGDDPKAGSRYCCLF</sequence>
<dbReference type="Proteomes" id="UP000002718">
    <property type="component" value="Chromosome"/>
</dbReference>
<evidence type="ECO:0000313" key="4">
    <source>
        <dbReference type="Proteomes" id="UP000002718"/>
    </source>
</evidence>
<dbReference type="HOGENOM" id="CLU_1990295_0_0_4"/>
<feature type="region of interest" description="Disordered" evidence="1">
    <location>
        <begin position="53"/>
        <end position="89"/>
    </location>
</feature>
<dbReference type="OrthoDB" id="8566525at2"/>
<dbReference type="RefSeq" id="WP_011381466.1">
    <property type="nucleotide sequence ID" value="NC_007614.1"/>
</dbReference>